<dbReference type="Proteomes" id="UP000646523">
    <property type="component" value="Unassembled WGS sequence"/>
</dbReference>
<proteinExistence type="predicted"/>
<keyword evidence="2" id="KW-0472">Membrane</keyword>
<protein>
    <submittedName>
        <fullName evidence="3">Uncharacterized protein</fullName>
    </submittedName>
</protein>
<organism evidence="3 4">
    <name type="scientific">Nonomuraea cavernae</name>
    <dbReference type="NCBI Taxonomy" id="2045107"/>
    <lineage>
        <taxon>Bacteria</taxon>
        <taxon>Bacillati</taxon>
        <taxon>Actinomycetota</taxon>
        <taxon>Actinomycetes</taxon>
        <taxon>Streptosporangiales</taxon>
        <taxon>Streptosporangiaceae</taxon>
        <taxon>Nonomuraea</taxon>
    </lineage>
</organism>
<evidence type="ECO:0000313" key="4">
    <source>
        <dbReference type="Proteomes" id="UP000646523"/>
    </source>
</evidence>
<feature type="transmembrane region" description="Helical" evidence="2">
    <location>
        <begin position="6"/>
        <end position="27"/>
    </location>
</feature>
<evidence type="ECO:0000313" key="3">
    <source>
        <dbReference type="EMBL" id="GGO62910.1"/>
    </source>
</evidence>
<evidence type="ECO:0000256" key="2">
    <source>
        <dbReference type="SAM" id="Phobius"/>
    </source>
</evidence>
<gene>
    <name evidence="3" type="ORF">GCM10012289_08580</name>
</gene>
<dbReference type="AlphaFoldDB" id="A0A918DGD6"/>
<feature type="region of interest" description="Disordered" evidence="1">
    <location>
        <begin position="31"/>
        <end position="66"/>
    </location>
</feature>
<evidence type="ECO:0000256" key="1">
    <source>
        <dbReference type="SAM" id="MobiDB-lite"/>
    </source>
</evidence>
<sequence length="66" mass="6766">MTFSTILAAGSLAAVAVIVVRQAWLALSRRPATRRRTPSGIVIEPHANPMPGATDSFGCDSSGGGN</sequence>
<keyword evidence="4" id="KW-1185">Reference proteome</keyword>
<comment type="caution">
    <text evidence="3">The sequence shown here is derived from an EMBL/GenBank/DDBJ whole genome shotgun (WGS) entry which is preliminary data.</text>
</comment>
<keyword evidence="2" id="KW-0812">Transmembrane</keyword>
<reference evidence="3" key="1">
    <citation type="journal article" date="2014" name="Int. J. Syst. Evol. Microbiol.">
        <title>Complete genome sequence of Corynebacterium casei LMG S-19264T (=DSM 44701T), isolated from a smear-ripened cheese.</title>
        <authorList>
            <consortium name="US DOE Joint Genome Institute (JGI-PGF)"/>
            <person name="Walter F."/>
            <person name="Albersmeier A."/>
            <person name="Kalinowski J."/>
            <person name="Ruckert C."/>
        </authorList>
    </citation>
    <scope>NUCLEOTIDE SEQUENCE</scope>
    <source>
        <strain evidence="3">CGMCC 4.7368</strain>
    </source>
</reference>
<name>A0A918DGD6_9ACTN</name>
<dbReference type="EMBL" id="BMNH01000002">
    <property type="protein sequence ID" value="GGO62910.1"/>
    <property type="molecule type" value="Genomic_DNA"/>
</dbReference>
<dbReference type="RefSeq" id="WP_189122644.1">
    <property type="nucleotide sequence ID" value="NZ_BMNH01000002.1"/>
</dbReference>
<reference evidence="3" key="2">
    <citation type="submission" date="2020-09" db="EMBL/GenBank/DDBJ databases">
        <authorList>
            <person name="Sun Q."/>
            <person name="Zhou Y."/>
        </authorList>
    </citation>
    <scope>NUCLEOTIDE SEQUENCE</scope>
    <source>
        <strain evidence="3">CGMCC 4.7368</strain>
    </source>
</reference>
<accession>A0A918DGD6</accession>
<keyword evidence="2" id="KW-1133">Transmembrane helix</keyword>